<gene>
    <name evidence="1" type="ORF">QO012_002218</name>
</gene>
<keyword evidence="1" id="KW-0456">Lyase</keyword>
<dbReference type="SUPFAM" id="SSF64288">
    <property type="entry name" value="Chorismate lyase-like"/>
    <property type="match status" value="1"/>
</dbReference>
<organism evidence="1 2">
    <name type="scientific">Methylobacterium aerolatum</name>
    <dbReference type="NCBI Taxonomy" id="418708"/>
    <lineage>
        <taxon>Bacteria</taxon>
        <taxon>Pseudomonadati</taxon>
        <taxon>Pseudomonadota</taxon>
        <taxon>Alphaproteobacteria</taxon>
        <taxon>Hyphomicrobiales</taxon>
        <taxon>Methylobacteriaceae</taxon>
        <taxon>Methylobacterium</taxon>
    </lineage>
</organism>
<dbReference type="GO" id="GO:0016829">
    <property type="term" value="F:lyase activity"/>
    <property type="evidence" value="ECO:0007669"/>
    <property type="project" value="UniProtKB-KW"/>
</dbReference>
<proteinExistence type="predicted"/>
<dbReference type="RefSeq" id="WP_238202888.1">
    <property type="nucleotide sequence ID" value="NZ_BPQE01000011.1"/>
</dbReference>
<accession>A0ABU0I0Z9</accession>
<name>A0ABU0I0Z9_9HYPH</name>
<dbReference type="Proteomes" id="UP001231124">
    <property type="component" value="Unassembled WGS sequence"/>
</dbReference>
<evidence type="ECO:0000313" key="1">
    <source>
        <dbReference type="EMBL" id="MDQ0447718.1"/>
    </source>
</evidence>
<dbReference type="EMBL" id="JAUSVP010000005">
    <property type="protein sequence ID" value="MDQ0447718.1"/>
    <property type="molecule type" value="Genomic_DNA"/>
</dbReference>
<dbReference type="Gene3D" id="3.40.1410.10">
    <property type="entry name" value="Chorismate lyase-like"/>
    <property type="match status" value="1"/>
</dbReference>
<keyword evidence="2" id="KW-1185">Reference proteome</keyword>
<reference evidence="1 2" key="1">
    <citation type="submission" date="2023-07" db="EMBL/GenBank/DDBJ databases">
        <title>Genomic Encyclopedia of Type Strains, Phase IV (KMG-IV): sequencing the most valuable type-strain genomes for metagenomic binning, comparative biology and taxonomic classification.</title>
        <authorList>
            <person name="Goeker M."/>
        </authorList>
    </citation>
    <scope>NUCLEOTIDE SEQUENCE [LARGE SCALE GENOMIC DNA]</scope>
    <source>
        <strain evidence="1 2">DSM 19013</strain>
    </source>
</reference>
<evidence type="ECO:0000313" key="2">
    <source>
        <dbReference type="Proteomes" id="UP001231124"/>
    </source>
</evidence>
<protein>
    <submittedName>
        <fullName evidence="1">Chorismate-pyruvate lyase</fullName>
    </submittedName>
</protein>
<dbReference type="InterPro" id="IPR028978">
    <property type="entry name" value="Chorismate_lyase_/UTRA_dom_sf"/>
</dbReference>
<sequence length="175" mass="18753">MVEDLRGRIVRSDSATAVLERWCAEKGLAGQARLVALRDTSLDKTPTDEQRARLGVTPGEPVRYRHVRLACGTRVLSEADNWYVPSRLTPEMNAALDGTDTPFGRVVRPLAPVRRVVAVQSFPLPPAPAADTPLVRVDAVLVTGSGAPFCEVVETYLGAALPGIGETDQPNGDTP</sequence>
<comment type="caution">
    <text evidence="1">The sequence shown here is derived from an EMBL/GenBank/DDBJ whole genome shotgun (WGS) entry which is preliminary data.</text>
</comment>